<evidence type="ECO:0000313" key="2">
    <source>
        <dbReference type="EMBL" id="AWZ38407.1"/>
    </source>
</evidence>
<dbReference type="EMBL" id="CP023565">
    <property type="protein sequence ID" value="AWZ38407.1"/>
    <property type="molecule type" value="Genomic_DNA"/>
</dbReference>
<accession>A0AAD0PCJ8</accession>
<evidence type="ECO:0000313" key="5">
    <source>
        <dbReference type="Proteomes" id="UP000250153"/>
    </source>
</evidence>
<proteinExistence type="predicted"/>
<evidence type="ECO:0000313" key="4">
    <source>
        <dbReference type="Proteomes" id="UP000250143"/>
    </source>
</evidence>
<organism evidence="2 5">
    <name type="scientific">Ligilactobacillus murinus</name>
    <dbReference type="NCBI Taxonomy" id="1622"/>
    <lineage>
        <taxon>Bacteria</taxon>
        <taxon>Bacillati</taxon>
        <taxon>Bacillota</taxon>
        <taxon>Bacilli</taxon>
        <taxon>Lactobacillales</taxon>
        <taxon>Lactobacillaceae</taxon>
        <taxon>Ligilactobacillus</taxon>
    </lineage>
</organism>
<feature type="compositionally biased region" description="Polar residues" evidence="1">
    <location>
        <begin position="34"/>
        <end position="43"/>
    </location>
</feature>
<dbReference type="EMBL" id="CP023566">
    <property type="protein sequence ID" value="AWZ40602.1"/>
    <property type="molecule type" value="Genomic_DNA"/>
</dbReference>
<dbReference type="InterPro" id="IPR021477">
    <property type="entry name" value="TVIIS_effector_SACOL2603_fam"/>
</dbReference>
<dbReference type="GeneID" id="48466552"/>
<protein>
    <submittedName>
        <fullName evidence="2">TIGR04197 family type VII secretion effector</fullName>
    </submittedName>
</protein>
<dbReference type="Proteomes" id="UP000250143">
    <property type="component" value="Chromosome"/>
</dbReference>
<dbReference type="Pfam" id="PF17279">
    <property type="entry name" value="DUF5344"/>
    <property type="match status" value="1"/>
</dbReference>
<evidence type="ECO:0000256" key="1">
    <source>
        <dbReference type="SAM" id="MobiDB-lite"/>
    </source>
</evidence>
<dbReference type="AlphaFoldDB" id="A0AAD0PCJ8"/>
<evidence type="ECO:0000313" key="3">
    <source>
        <dbReference type="EMBL" id="AWZ40602.1"/>
    </source>
</evidence>
<gene>
    <name evidence="3" type="ORF">CPQ89_06140</name>
    <name evidence="2" type="ORF">CPS94_05320</name>
</gene>
<dbReference type="InterPro" id="IPR046318">
    <property type="entry name" value="DUF5344"/>
</dbReference>
<dbReference type="RefSeq" id="WP_004049229.1">
    <property type="nucleotide sequence ID" value="NZ_AP025728.1"/>
</dbReference>
<feature type="region of interest" description="Disordered" evidence="1">
    <location>
        <begin position="16"/>
        <end position="44"/>
    </location>
</feature>
<dbReference type="Proteomes" id="UP000250153">
    <property type="component" value="Chromosome"/>
</dbReference>
<dbReference type="KEGG" id="lmur:CPS94_05320"/>
<sequence length="89" mass="10060">MAKISVNTGEVKRNVRQISTAGNALAGKQDGLRQPNSSINTPTPKKIREKYTQINNLLHRYGALVKNDAKRIEKVAQNMRELDEKMGRR</sequence>
<dbReference type="NCBIfam" id="TIGR04197">
    <property type="entry name" value="T7SS_SACOL2603"/>
    <property type="match status" value="1"/>
</dbReference>
<keyword evidence="4" id="KW-1185">Reference proteome</keyword>
<reference evidence="4 5" key="1">
    <citation type="submission" date="2017-09" db="EMBL/GenBank/DDBJ databases">
        <title>Predominant Lactobacillus spp. isolated from feces of mice subjected to short-term calorie restriction.</title>
        <authorList>
            <person name="Zhang C."/>
            <person name="Zhao L."/>
            <person name="Pan F."/>
        </authorList>
    </citation>
    <scope>NUCLEOTIDE SEQUENCE [LARGE SCALE GENOMIC DNA]</scope>
    <source>
        <strain evidence="3 4">CR141</strain>
        <strain evidence="2 5">CR147</strain>
    </source>
</reference>
<name>A0AAD0PCJ8_9LACO</name>